<organism evidence="1">
    <name type="scientific">marine sediment metagenome</name>
    <dbReference type="NCBI Taxonomy" id="412755"/>
    <lineage>
        <taxon>unclassified sequences</taxon>
        <taxon>metagenomes</taxon>
        <taxon>ecological metagenomes</taxon>
    </lineage>
</organism>
<reference evidence="1" key="1">
    <citation type="journal article" date="2014" name="Front. Microbiol.">
        <title>High frequency of phylogenetically diverse reductive dehalogenase-homologous genes in deep subseafloor sedimentary metagenomes.</title>
        <authorList>
            <person name="Kawai M."/>
            <person name="Futagami T."/>
            <person name="Toyoda A."/>
            <person name="Takaki Y."/>
            <person name="Nishi S."/>
            <person name="Hori S."/>
            <person name="Arai W."/>
            <person name="Tsubouchi T."/>
            <person name="Morono Y."/>
            <person name="Uchiyama I."/>
            <person name="Ito T."/>
            <person name="Fujiyama A."/>
            <person name="Inagaki F."/>
            <person name="Takami H."/>
        </authorList>
    </citation>
    <scope>NUCLEOTIDE SEQUENCE</scope>
    <source>
        <strain evidence="1">Expedition CK06-06</strain>
    </source>
</reference>
<accession>X0XHA8</accession>
<feature type="non-terminal residue" evidence="1">
    <location>
        <position position="181"/>
    </location>
</feature>
<protein>
    <recommendedName>
        <fullName evidence="2">SIR2-like domain-containing protein</fullName>
    </recommendedName>
</protein>
<feature type="non-terminal residue" evidence="1">
    <location>
        <position position="1"/>
    </location>
</feature>
<comment type="caution">
    <text evidence="1">The sequence shown here is derived from an EMBL/GenBank/DDBJ whole genome shotgun (WGS) entry which is preliminary data.</text>
</comment>
<dbReference type="AlphaFoldDB" id="X0XHA8"/>
<gene>
    <name evidence="1" type="ORF">S01H1_83009</name>
</gene>
<proteinExistence type="predicted"/>
<dbReference type="EMBL" id="BARS01056346">
    <property type="protein sequence ID" value="GAG42485.1"/>
    <property type="molecule type" value="Genomic_DNA"/>
</dbReference>
<name>X0XHA8_9ZZZZ</name>
<sequence>FDEFGLIICGWSAEWDRALYSALEKCKSHRFTTYWTLKEEPTDVAKKLIQLKRAEIIKINDADSFFSSLEEKVSSLHEIERPHPLSSKLAVATLKRYLTDERFEIQVHDLIFQEANRLYEEFSGDEFSLNTAFNLEEYKSRVLRYESSIEILQHMFIVGCYWGRKSHEQIWAKCLERVNVP</sequence>
<evidence type="ECO:0008006" key="2">
    <source>
        <dbReference type="Google" id="ProtNLM"/>
    </source>
</evidence>
<evidence type="ECO:0000313" key="1">
    <source>
        <dbReference type="EMBL" id="GAG42485.1"/>
    </source>
</evidence>